<dbReference type="GO" id="GO:0003713">
    <property type="term" value="F:transcription coactivator activity"/>
    <property type="evidence" value="ECO:0007669"/>
    <property type="project" value="TreeGrafter"/>
</dbReference>
<dbReference type="Ensembl" id="ENSONIT00000055394.1">
    <property type="protein sequence ID" value="ENSONIP00000034491.1"/>
    <property type="gene ID" value="ENSONIG00000000801.2"/>
</dbReference>
<feature type="compositionally biased region" description="Low complexity" evidence="16">
    <location>
        <begin position="1242"/>
        <end position="1251"/>
    </location>
</feature>
<sequence>MEAKPGSPVVLQPRWKRVLGSTGPVPRPRHGHRAVAIKELMVVFGGGNEGIVDELHVYNTATNQWFIPAVRGDIPPGCAAYGFVCDGTRLLVFGGMVEYGKYSNDLYELQASRWEWKRLKAKAPKNGPPPCPRLGHSFSLIGSRCYLFGGLANDSEDPKNNIPRYLNDLYCLELRPGSSVVGWEIPATSGPPPPPRESHTAVVTTNHGASRLIIYGGMSGCRLGDLWVLDIDSLVWSKPGLGGTAPLPRSLHSATTINNKMYVFGGWVPLVMDDVKVATHEKEWKCTNTLACLNLDTMCWETVLMDTSEENIPRARAGHCSVAINSRLYIWSGRDGYRKAWNNQVCCKDLWYLETERPCAPSRVQLVRANTTSLEVSWGPSQTADTYLLQLQKYDIPATPAASSPATTPSPTIATPGASSPKSSVPVTAAPANQTVPLSSITLVPTPTASVAGTPLAAAAKAPAILKVPSAPGTTGGASIVTVRQAMPKSPVGVTTLPAGVRMVVPAQPGQTPIGSNPQMSGMAALAAAAAATQKIPPSTATVLNVPAGATLVKTVAVSPGTSSLPVKVSNVATGMLKTAAAQVGGASVSTPGTPSRPIITVHKSGTVTVSQQAQVVTTVVGGVTKTITLVNSPLSMGGGGTLLSNLSSLGKVVSVVQTKPVQSGAVTVQAGSSAVTQILQAKGGLPAGTILKLVSSADGKQTTILSTAQAGSSAGKPTILGVAPAASKPGTTIIKTIPVSALQGAPPLPGGNSPITILTTKMVTPGTAGKIITTVPKVSAGGQQGVTQVVLKGAPGTPGTILRTVPMSGVRLVSPGGVGSKPGTVTTLVVKGTTGVSSLGTVTGNVSTAAGTQVNASLATPITTLATIATLASQVTTATAAAGPKQVTLITTPSGAEAQPVVQDLPVSIMASPTSEEPGSTTITIFYAVINDAAVTMVCSNPPCETHETGTTNTATVASANIGGSNQVCSNPPCETHETGTTNTATVATANILGNNQVCSNPPCETHETGTTNTATVASANIGGSNQVCSNPPCEMHETGTTNTATVASASMSQELQERIVKSVKPFRLAGFLLILYDNHVPAFPPQMSSNQPAAQQSAAQQSAPPAVILNTCSNPPCETHETGTTNTATTAGVGGLQQVCSNPPCETHETGTTNTATTAGAGGLQQVCSNPPCETHETGTTNTATTATGNLLAPDFLKKKKKRELKFSAGSDLISYSQQGESTEPSTSEPPSTAANQSRAVTTVTQATPTPGPSIPVRDRHADTHPWHHYYDTSTPTCLCLCRRSPRWSDSHIASSDGGLPQELMSSEGDGGEDVSGTTTTLMVTGALTPDQLAVTTATEEAAQQATIQAVLQAAGHIGEKMLLCCDIVAFITDVILSRAGDAEGSEQSIPIVLTQQELAALVQQQQQLQEGLAPADSLNDPAADTSNGHELASSAVTSAVARLASTFGPAPTLTSGQVKNEAPAALPEAPNGIAPPAPVNEDVGEGGSVFTWMFLLIMCLITPILQDDSGAVPDYSRMRKVELQPGTAYKFRVAGINICGRGAFSEVSAFKTCLPGFPGAPCAIKISKNLDGAQLTWEPPAVTSGKITEYSVYLAIHSSQASSSSSSSSGSGATQLAFMRVYCGPNPSCLVQSSSLANAHIDYTTKPAIIFRIAARNQKGYGPATQVRWLQGENDQDQDQVC</sequence>
<evidence type="ECO:0000256" key="6">
    <source>
        <dbReference type="ARBA" id="ARBA00022737"/>
    </source>
</evidence>
<dbReference type="SMART" id="SM00060">
    <property type="entry name" value="FN3"/>
    <property type="match status" value="2"/>
</dbReference>
<evidence type="ECO:0000256" key="13">
    <source>
        <dbReference type="ARBA" id="ARBA00023306"/>
    </source>
</evidence>
<proteinExistence type="predicted"/>
<dbReference type="InterPro" id="IPR015915">
    <property type="entry name" value="Kelch-typ_b-propeller"/>
</dbReference>
<feature type="domain" description="Fibronectin type-III" evidence="17">
    <location>
        <begin position="1558"/>
        <end position="1665"/>
    </location>
</feature>
<name>A0A669BG67_ORENI</name>
<keyword evidence="19" id="KW-1185">Reference proteome</keyword>
<evidence type="ECO:0000313" key="19">
    <source>
        <dbReference type="Proteomes" id="UP000005207"/>
    </source>
</evidence>
<keyword evidence="2" id="KW-0880">Kelch repeat</keyword>
<organism evidence="18 19">
    <name type="scientific">Oreochromis niloticus</name>
    <name type="common">Nile tilapia</name>
    <name type="synonym">Tilapia nilotica</name>
    <dbReference type="NCBI Taxonomy" id="8128"/>
    <lineage>
        <taxon>Eukaryota</taxon>
        <taxon>Metazoa</taxon>
        <taxon>Chordata</taxon>
        <taxon>Craniata</taxon>
        <taxon>Vertebrata</taxon>
        <taxon>Euteleostomi</taxon>
        <taxon>Actinopterygii</taxon>
        <taxon>Neopterygii</taxon>
        <taxon>Teleostei</taxon>
        <taxon>Neoteleostei</taxon>
        <taxon>Acanthomorphata</taxon>
        <taxon>Ovalentaria</taxon>
        <taxon>Cichlomorphae</taxon>
        <taxon>Cichliformes</taxon>
        <taxon>Cichlidae</taxon>
        <taxon>African cichlids</taxon>
        <taxon>Pseudocrenilabrinae</taxon>
        <taxon>Oreochromini</taxon>
        <taxon>Oreochromis</taxon>
    </lineage>
</organism>
<dbReference type="InterPro" id="IPR043536">
    <property type="entry name" value="HCF1/2"/>
</dbReference>
<evidence type="ECO:0000256" key="14">
    <source>
        <dbReference type="ARBA" id="ARBA00074287"/>
    </source>
</evidence>
<evidence type="ECO:0000256" key="2">
    <source>
        <dbReference type="ARBA" id="ARBA00022441"/>
    </source>
</evidence>
<keyword evidence="12" id="KW-0539">Nucleus</keyword>
<evidence type="ECO:0000256" key="5">
    <source>
        <dbReference type="ARBA" id="ARBA00022553"/>
    </source>
</evidence>
<dbReference type="SUPFAM" id="SSF117281">
    <property type="entry name" value="Kelch motif"/>
    <property type="match status" value="1"/>
</dbReference>
<keyword evidence="13" id="KW-0131">Cell cycle</keyword>
<dbReference type="FunFam" id="2.60.40.10:FF:000259">
    <property type="entry name" value="Host cell factor 1 (Predicted)"/>
    <property type="match status" value="1"/>
</dbReference>
<evidence type="ECO:0000256" key="15">
    <source>
        <dbReference type="ARBA" id="ARBA00081526"/>
    </source>
</evidence>
<reference evidence="18" key="3">
    <citation type="submission" date="2025-09" db="UniProtKB">
        <authorList>
            <consortium name="Ensembl"/>
        </authorList>
    </citation>
    <scope>IDENTIFICATION</scope>
</reference>
<evidence type="ECO:0000256" key="7">
    <source>
        <dbReference type="ARBA" id="ARBA00022813"/>
    </source>
</evidence>
<keyword evidence="8" id="KW-0832">Ubl conjugation</keyword>
<feature type="region of interest" description="Disordered" evidence="16">
    <location>
        <begin position="1218"/>
        <end position="1259"/>
    </location>
</feature>
<dbReference type="GO" id="GO:0006338">
    <property type="term" value="P:chromatin remodeling"/>
    <property type="evidence" value="ECO:0007669"/>
    <property type="project" value="TreeGrafter"/>
</dbReference>
<dbReference type="InterPro" id="IPR059124">
    <property type="entry name" value="Kelch_HCF"/>
</dbReference>
<dbReference type="Gene3D" id="2.120.10.80">
    <property type="entry name" value="Kelch-type beta propeller"/>
    <property type="match status" value="2"/>
</dbReference>
<feature type="compositionally biased region" description="Low complexity" evidence="16">
    <location>
        <begin position="1223"/>
        <end position="1235"/>
    </location>
</feature>
<keyword evidence="7" id="KW-0068">Autocatalytic cleavage</keyword>
<keyword evidence="9" id="KW-0156">Chromatin regulator</keyword>
<dbReference type="Gene3D" id="6.10.250.2590">
    <property type="match status" value="1"/>
</dbReference>
<dbReference type="GO" id="GO:0035097">
    <property type="term" value="C:histone methyltransferase complex"/>
    <property type="evidence" value="ECO:0007669"/>
    <property type="project" value="TreeGrafter"/>
</dbReference>
<evidence type="ECO:0000256" key="12">
    <source>
        <dbReference type="ARBA" id="ARBA00023242"/>
    </source>
</evidence>
<feature type="region of interest" description="Disordered" evidence="16">
    <location>
        <begin position="399"/>
        <end position="428"/>
    </location>
</feature>
<dbReference type="InterPro" id="IPR003961">
    <property type="entry name" value="FN3_dom"/>
</dbReference>
<evidence type="ECO:0000256" key="10">
    <source>
        <dbReference type="ARBA" id="ARBA00022990"/>
    </source>
</evidence>
<keyword evidence="5" id="KW-0597">Phosphoprotein</keyword>
<dbReference type="SUPFAM" id="SSF49265">
    <property type="entry name" value="Fibronectin type III"/>
    <property type="match status" value="2"/>
</dbReference>
<keyword evidence="10" id="KW-0007">Acetylation</keyword>
<feature type="compositionally biased region" description="Low complexity" evidence="16">
    <location>
        <begin position="399"/>
        <end position="421"/>
    </location>
</feature>
<evidence type="ECO:0000256" key="3">
    <source>
        <dbReference type="ARBA" id="ARBA00022481"/>
    </source>
</evidence>
<dbReference type="FunFam" id="2.120.10.80:FF:000008">
    <property type="entry name" value="host cell factor 1 isoform X1"/>
    <property type="match status" value="1"/>
</dbReference>
<dbReference type="CDD" id="cd00063">
    <property type="entry name" value="FN3"/>
    <property type="match status" value="1"/>
</dbReference>
<evidence type="ECO:0000313" key="18">
    <source>
        <dbReference type="Ensembl" id="ENSONIP00000034491.1"/>
    </source>
</evidence>
<evidence type="ECO:0000256" key="1">
    <source>
        <dbReference type="ARBA" id="ARBA00004123"/>
    </source>
</evidence>
<evidence type="ECO:0000256" key="8">
    <source>
        <dbReference type="ARBA" id="ARBA00022843"/>
    </source>
</evidence>
<dbReference type="FunFam" id="2.120.10.80:FF:000015">
    <property type="entry name" value="host cell factor 1 isoform X1"/>
    <property type="match status" value="1"/>
</dbReference>
<evidence type="ECO:0000256" key="9">
    <source>
        <dbReference type="ARBA" id="ARBA00022853"/>
    </source>
</evidence>
<accession>A0A669BG67</accession>
<keyword evidence="3" id="KW-0488">Methylation</keyword>
<dbReference type="InterPro" id="IPR013783">
    <property type="entry name" value="Ig-like_fold"/>
</dbReference>
<comment type="subcellular location">
    <subcellularLocation>
        <location evidence="1">Nucleus</location>
    </subcellularLocation>
</comment>
<dbReference type="PANTHER" id="PTHR46003">
    <property type="entry name" value="HOST CELL FACTOR"/>
    <property type="match status" value="1"/>
</dbReference>
<dbReference type="PANTHER" id="PTHR46003:SF3">
    <property type="entry name" value="HOST CELL FACTOR 1"/>
    <property type="match status" value="1"/>
</dbReference>
<reference evidence="18" key="2">
    <citation type="submission" date="2025-08" db="UniProtKB">
        <authorList>
            <consortium name="Ensembl"/>
        </authorList>
    </citation>
    <scope>IDENTIFICATION</scope>
</reference>
<dbReference type="Proteomes" id="UP000005207">
    <property type="component" value="Linkage group LG20"/>
</dbReference>
<evidence type="ECO:0000256" key="16">
    <source>
        <dbReference type="SAM" id="MobiDB-lite"/>
    </source>
</evidence>
<feature type="domain" description="Fibronectin type-III" evidence="17">
    <location>
        <begin position="1475"/>
        <end position="1545"/>
    </location>
</feature>
<dbReference type="InterPro" id="IPR036116">
    <property type="entry name" value="FN3_sf"/>
</dbReference>
<evidence type="ECO:0000259" key="17">
    <source>
        <dbReference type="SMART" id="SM00060"/>
    </source>
</evidence>
<protein>
    <recommendedName>
        <fullName evidence="14">Host cell factor 1</fullName>
    </recommendedName>
    <alternativeName>
        <fullName evidence="15">C1 factor</fullName>
    </alternativeName>
</protein>
<dbReference type="GeneTree" id="ENSGT00940000167532"/>
<evidence type="ECO:0000256" key="4">
    <source>
        <dbReference type="ARBA" id="ARBA00022499"/>
    </source>
</evidence>
<keyword evidence="6" id="KW-0677">Repeat</keyword>
<evidence type="ECO:0000256" key="11">
    <source>
        <dbReference type="ARBA" id="ARBA00023180"/>
    </source>
</evidence>
<gene>
    <name evidence="18" type="primary">LOC100703662</name>
</gene>
<keyword evidence="11" id="KW-0325">Glycoprotein</keyword>
<reference evidence="19" key="1">
    <citation type="submission" date="2012-01" db="EMBL/GenBank/DDBJ databases">
        <title>The Genome Sequence of Oreochromis niloticus (Nile Tilapia).</title>
        <authorList>
            <consortium name="Broad Institute Genome Assembly Team"/>
            <consortium name="Broad Institute Sequencing Platform"/>
            <person name="Di Palma F."/>
            <person name="Johnson J."/>
            <person name="Lander E.S."/>
            <person name="Lindblad-Toh K."/>
        </authorList>
    </citation>
    <scope>NUCLEOTIDE SEQUENCE [LARGE SCALE GENOMIC DNA]</scope>
</reference>
<dbReference type="Gene3D" id="2.60.40.10">
    <property type="entry name" value="Immunoglobulins"/>
    <property type="match status" value="2"/>
</dbReference>
<dbReference type="Pfam" id="PF13854">
    <property type="entry name" value="Kelch_HCF"/>
    <property type="match status" value="1"/>
</dbReference>
<keyword evidence="4" id="KW-1017">Isopeptide bond</keyword>